<dbReference type="AlphaFoldDB" id="A0A1H1STB5"/>
<keyword evidence="2" id="KW-1185">Reference proteome</keyword>
<evidence type="ECO:0000313" key="1">
    <source>
        <dbReference type="EMBL" id="SDS50966.1"/>
    </source>
</evidence>
<dbReference type="PRINTS" id="PR00413">
    <property type="entry name" value="HADHALOGNASE"/>
</dbReference>
<dbReference type="SUPFAM" id="SSF56784">
    <property type="entry name" value="HAD-like"/>
    <property type="match status" value="1"/>
</dbReference>
<dbReference type="NCBIfam" id="TIGR01509">
    <property type="entry name" value="HAD-SF-IA-v3"/>
    <property type="match status" value="1"/>
</dbReference>
<dbReference type="STRING" id="545619.SAMN04489860_1710"/>
<dbReference type="PANTHER" id="PTHR43611">
    <property type="entry name" value="ALPHA-D-GLUCOSE 1-PHOSPHATE PHOSPHATASE"/>
    <property type="match status" value="1"/>
</dbReference>
<dbReference type="PANTHER" id="PTHR43611:SF3">
    <property type="entry name" value="FLAVIN MONONUCLEOTIDE HYDROLASE 1, CHLOROPLATIC"/>
    <property type="match status" value="1"/>
</dbReference>
<sequence length="211" mass="23293">MTIDTVLYDFGNVLVGWDPRRALVGPMSPEEVDTFFREVDFDAYNRARDAGRTIAEEAELVAREHPEHAEAFALYIDRFELSLTGPVEGSAELVDELAEAGLRLFGLTNWSAELFGAAAHAAPATTRMEDVLVSGRERLVKPDPAIFRLARDRFGLDPTATVFVDDSAENVEAASALGFCTVHFRSTSQLRDELRRLGVDVRLPGRREPGA</sequence>
<organism evidence="1 2">
    <name type="scientific">Paraoerskovia marina</name>
    <dbReference type="NCBI Taxonomy" id="545619"/>
    <lineage>
        <taxon>Bacteria</taxon>
        <taxon>Bacillati</taxon>
        <taxon>Actinomycetota</taxon>
        <taxon>Actinomycetes</taxon>
        <taxon>Micrococcales</taxon>
        <taxon>Cellulomonadaceae</taxon>
        <taxon>Paraoerskovia</taxon>
    </lineage>
</organism>
<name>A0A1H1STB5_9CELL</name>
<dbReference type="EMBL" id="LT629776">
    <property type="protein sequence ID" value="SDS50966.1"/>
    <property type="molecule type" value="Genomic_DNA"/>
</dbReference>
<dbReference type="RefSeq" id="WP_231959161.1">
    <property type="nucleotide sequence ID" value="NZ_LT629776.1"/>
</dbReference>
<dbReference type="Pfam" id="PF00702">
    <property type="entry name" value="Hydrolase"/>
    <property type="match status" value="1"/>
</dbReference>
<dbReference type="InterPro" id="IPR023214">
    <property type="entry name" value="HAD_sf"/>
</dbReference>
<dbReference type="Proteomes" id="UP000185663">
    <property type="component" value="Chromosome I"/>
</dbReference>
<evidence type="ECO:0000313" key="2">
    <source>
        <dbReference type="Proteomes" id="UP000185663"/>
    </source>
</evidence>
<reference evidence="1 2" key="1">
    <citation type="submission" date="2016-10" db="EMBL/GenBank/DDBJ databases">
        <authorList>
            <person name="de Groot N.N."/>
        </authorList>
    </citation>
    <scope>NUCLEOTIDE SEQUENCE [LARGE SCALE GENOMIC DNA]</scope>
    <source>
        <strain evidence="1 2">DSM 22126</strain>
    </source>
</reference>
<dbReference type="eggNOG" id="COG1011">
    <property type="taxonomic scope" value="Bacteria"/>
</dbReference>
<dbReference type="InterPro" id="IPR036412">
    <property type="entry name" value="HAD-like_sf"/>
</dbReference>
<proteinExistence type="predicted"/>
<protein>
    <submittedName>
        <fullName evidence="1">2-haloacid dehalogenase</fullName>
    </submittedName>
</protein>
<dbReference type="InterPro" id="IPR006439">
    <property type="entry name" value="HAD-SF_hydro_IA"/>
</dbReference>
<accession>A0A1H1STB5</accession>
<gene>
    <name evidence="1" type="ORF">SAMN04489860_1710</name>
</gene>
<dbReference type="Gene3D" id="3.40.50.1000">
    <property type="entry name" value="HAD superfamily/HAD-like"/>
    <property type="match status" value="1"/>
</dbReference>
<dbReference type="CDD" id="cd02603">
    <property type="entry name" value="HAD_sEH-N_like"/>
    <property type="match status" value="1"/>
</dbReference>